<sequence length="169" mass="18766">MADETPWVNGNLVIDKAILDDVFAHARESYARDEESCGLLFGPAGEPLVVGRGLRMENRANKLHKLDPETYPRTGRMYFDIDPMKFERAVREGKTQGVPAKVLYHSHLDVGAYFSETDAQAATMGGDSPTYDLAYLVTSVRNGEIDDAKLFIWDPASKTFVASTYTVRG</sequence>
<evidence type="ECO:0000256" key="3">
    <source>
        <dbReference type="ARBA" id="ARBA00022801"/>
    </source>
</evidence>
<keyword evidence="5" id="KW-0482">Metalloprotease</keyword>
<dbReference type="RefSeq" id="WP_394841572.1">
    <property type="nucleotide sequence ID" value="NZ_CP089982.1"/>
</dbReference>
<evidence type="ECO:0000313" key="7">
    <source>
        <dbReference type="EMBL" id="WXA90952.1"/>
    </source>
</evidence>
<dbReference type="PANTHER" id="PTHR34858">
    <property type="entry name" value="CYSO-CYSTEINE PEPTIDASE"/>
    <property type="match status" value="1"/>
</dbReference>
<dbReference type="InterPro" id="IPR051929">
    <property type="entry name" value="VirAsm_ModProt"/>
</dbReference>
<keyword evidence="1" id="KW-0645">Protease</keyword>
<evidence type="ECO:0000256" key="2">
    <source>
        <dbReference type="ARBA" id="ARBA00022723"/>
    </source>
</evidence>
<proteinExistence type="predicted"/>
<dbReference type="Proteomes" id="UP001379533">
    <property type="component" value="Chromosome"/>
</dbReference>
<evidence type="ECO:0000256" key="1">
    <source>
        <dbReference type="ARBA" id="ARBA00022670"/>
    </source>
</evidence>
<dbReference type="Pfam" id="PF14464">
    <property type="entry name" value="Prok-JAB"/>
    <property type="match status" value="1"/>
</dbReference>
<keyword evidence="3" id="KW-0378">Hydrolase</keyword>
<dbReference type="EMBL" id="CP089982">
    <property type="protein sequence ID" value="WXA90952.1"/>
    <property type="molecule type" value="Genomic_DNA"/>
</dbReference>
<evidence type="ECO:0000256" key="4">
    <source>
        <dbReference type="ARBA" id="ARBA00022833"/>
    </source>
</evidence>
<dbReference type="InterPro" id="IPR028090">
    <property type="entry name" value="JAB_dom_prok"/>
</dbReference>
<dbReference type="Gene3D" id="3.40.140.10">
    <property type="entry name" value="Cytidine Deaminase, domain 2"/>
    <property type="match status" value="1"/>
</dbReference>
<evidence type="ECO:0000313" key="8">
    <source>
        <dbReference type="Proteomes" id="UP001379533"/>
    </source>
</evidence>
<dbReference type="PANTHER" id="PTHR34858:SF1">
    <property type="entry name" value="CYSO-CYSTEINE PEPTIDASE"/>
    <property type="match status" value="1"/>
</dbReference>
<reference evidence="7 8" key="1">
    <citation type="submission" date="2021-12" db="EMBL/GenBank/DDBJ databases">
        <title>Discovery of the Pendulisporaceae a myxobacterial family with distinct sporulation behavior and unique specialized metabolism.</title>
        <authorList>
            <person name="Garcia R."/>
            <person name="Popoff A."/>
            <person name="Bader C.D."/>
            <person name="Loehr J."/>
            <person name="Walesch S."/>
            <person name="Walt C."/>
            <person name="Boldt J."/>
            <person name="Bunk B."/>
            <person name="Haeckl F.J.F.P.J."/>
            <person name="Gunesch A.P."/>
            <person name="Birkelbach J."/>
            <person name="Nuebel U."/>
            <person name="Pietschmann T."/>
            <person name="Bach T."/>
            <person name="Mueller R."/>
        </authorList>
    </citation>
    <scope>NUCLEOTIDE SEQUENCE [LARGE SCALE GENOMIC DNA]</scope>
    <source>
        <strain evidence="7 8">MSr12523</strain>
    </source>
</reference>
<protein>
    <submittedName>
        <fullName evidence="7">Mov34/MPN/PAD-1 family protein</fullName>
    </submittedName>
</protein>
<feature type="domain" description="JAB" evidence="6">
    <location>
        <begin position="17"/>
        <end position="140"/>
    </location>
</feature>
<evidence type="ECO:0000259" key="6">
    <source>
        <dbReference type="Pfam" id="PF14464"/>
    </source>
</evidence>
<accession>A0ABZ2K196</accession>
<evidence type="ECO:0000256" key="5">
    <source>
        <dbReference type="ARBA" id="ARBA00023049"/>
    </source>
</evidence>
<keyword evidence="8" id="KW-1185">Reference proteome</keyword>
<gene>
    <name evidence="7" type="ORF">LZC95_31415</name>
</gene>
<name>A0ABZ2K196_9BACT</name>
<organism evidence="7 8">
    <name type="scientific">Pendulispora brunnea</name>
    <dbReference type="NCBI Taxonomy" id="2905690"/>
    <lineage>
        <taxon>Bacteria</taxon>
        <taxon>Pseudomonadati</taxon>
        <taxon>Myxococcota</taxon>
        <taxon>Myxococcia</taxon>
        <taxon>Myxococcales</taxon>
        <taxon>Sorangiineae</taxon>
        <taxon>Pendulisporaceae</taxon>
        <taxon>Pendulispora</taxon>
    </lineage>
</organism>
<dbReference type="SUPFAM" id="SSF102712">
    <property type="entry name" value="JAB1/MPN domain"/>
    <property type="match status" value="1"/>
</dbReference>
<keyword evidence="4" id="KW-0862">Zinc</keyword>
<keyword evidence="2" id="KW-0479">Metal-binding</keyword>